<keyword evidence="3 9" id="KW-0813">Transport</keyword>
<keyword evidence="6 9" id="KW-0812">Transmembrane</keyword>
<dbReference type="PROSITE" id="PS00874">
    <property type="entry name" value="T2SP_F"/>
    <property type="match status" value="1"/>
</dbReference>
<proteinExistence type="inferred from homology"/>
<dbReference type="InterPro" id="IPR018076">
    <property type="entry name" value="T2SS_GspF_dom"/>
</dbReference>
<dbReference type="OrthoDB" id="9805682at2"/>
<feature type="transmembrane region" description="Helical" evidence="10">
    <location>
        <begin position="378"/>
        <end position="398"/>
    </location>
</feature>
<evidence type="ECO:0000256" key="4">
    <source>
        <dbReference type="ARBA" id="ARBA00022475"/>
    </source>
</evidence>
<evidence type="ECO:0000256" key="3">
    <source>
        <dbReference type="ARBA" id="ARBA00022448"/>
    </source>
</evidence>
<keyword evidence="7 10" id="KW-1133">Transmembrane helix</keyword>
<name>A0A085GQ19_EWIA3</name>
<dbReference type="GeneID" id="78380879"/>
<comment type="similarity">
    <text evidence="2 9">Belongs to the GSP F family.</text>
</comment>
<accession>A0A085GQ19</accession>
<dbReference type="eggNOG" id="COG1459">
    <property type="taxonomic scope" value="Bacteria"/>
</dbReference>
<dbReference type="GO" id="GO:0005886">
    <property type="term" value="C:plasma membrane"/>
    <property type="evidence" value="ECO:0007669"/>
    <property type="project" value="UniProtKB-SubCell"/>
</dbReference>
<evidence type="ECO:0000313" key="13">
    <source>
        <dbReference type="Proteomes" id="UP000028640"/>
    </source>
</evidence>
<evidence type="ECO:0000256" key="8">
    <source>
        <dbReference type="ARBA" id="ARBA00023136"/>
    </source>
</evidence>
<dbReference type="Gene3D" id="1.20.81.30">
    <property type="entry name" value="Type II secretion system (T2SS), domain F"/>
    <property type="match status" value="2"/>
</dbReference>
<feature type="domain" description="Type II secretion system protein GspF" evidence="11">
    <location>
        <begin position="276"/>
        <end position="397"/>
    </location>
</feature>
<comment type="caution">
    <text evidence="12">The sequence shown here is derived from an EMBL/GenBank/DDBJ whole genome shotgun (WGS) entry which is preliminary data.</text>
</comment>
<dbReference type="Proteomes" id="UP000028640">
    <property type="component" value="Unassembled WGS sequence"/>
</dbReference>
<feature type="domain" description="Type II secretion system protein GspF" evidence="11">
    <location>
        <begin position="71"/>
        <end position="194"/>
    </location>
</feature>
<dbReference type="PANTHER" id="PTHR30012">
    <property type="entry name" value="GENERAL SECRETION PATHWAY PROTEIN"/>
    <property type="match status" value="1"/>
</dbReference>
<evidence type="ECO:0000256" key="1">
    <source>
        <dbReference type="ARBA" id="ARBA00004429"/>
    </source>
</evidence>
<feature type="transmembrane region" description="Helical" evidence="10">
    <location>
        <begin position="173"/>
        <end position="193"/>
    </location>
</feature>
<dbReference type="PANTHER" id="PTHR30012:SF7">
    <property type="entry name" value="PROTEIN TRANSPORT PROTEIN HOFC HOMOLOG"/>
    <property type="match status" value="1"/>
</dbReference>
<protein>
    <submittedName>
        <fullName evidence="12">PilC family type IV fimbrial assembly protein</fullName>
    </submittedName>
</protein>
<evidence type="ECO:0000256" key="5">
    <source>
        <dbReference type="ARBA" id="ARBA00022519"/>
    </source>
</evidence>
<dbReference type="GO" id="GO:0015628">
    <property type="term" value="P:protein secretion by the type II secretion system"/>
    <property type="evidence" value="ECO:0007669"/>
    <property type="project" value="TreeGrafter"/>
</dbReference>
<evidence type="ECO:0000256" key="6">
    <source>
        <dbReference type="ARBA" id="ARBA00022692"/>
    </source>
</evidence>
<dbReference type="EMBL" id="JMPJ01000017">
    <property type="protein sequence ID" value="KFC85814.1"/>
    <property type="molecule type" value="Genomic_DNA"/>
</dbReference>
<evidence type="ECO:0000259" key="11">
    <source>
        <dbReference type="Pfam" id="PF00482"/>
    </source>
</evidence>
<evidence type="ECO:0000313" key="12">
    <source>
        <dbReference type="EMBL" id="KFC85814.1"/>
    </source>
</evidence>
<dbReference type="FunFam" id="1.20.81.30:FF:000001">
    <property type="entry name" value="Type II secretion system protein F"/>
    <property type="match status" value="2"/>
</dbReference>
<keyword evidence="4" id="KW-1003">Cell membrane</keyword>
<organism evidence="12 13">
    <name type="scientific">Ewingella americana (strain ATCC 33852 / DSM 4580 / CCUG 14506 / JCM 5911 / LMG 7869 / NCTC 12157 / CDC 1468-78)</name>
    <dbReference type="NCBI Taxonomy" id="910964"/>
    <lineage>
        <taxon>Bacteria</taxon>
        <taxon>Pseudomonadati</taxon>
        <taxon>Pseudomonadota</taxon>
        <taxon>Gammaproteobacteria</taxon>
        <taxon>Enterobacterales</taxon>
        <taxon>Yersiniaceae</taxon>
        <taxon>Ewingella</taxon>
    </lineage>
</organism>
<comment type="subcellular location">
    <subcellularLocation>
        <location evidence="1 9">Cell inner membrane</location>
        <topology evidence="1 9">Multi-pass membrane protein</topology>
    </subcellularLocation>
</comment>
<sequence>MTEAHPPTQRLNLYRWEGVDALGNLQSGELLSADELSVHQQLFTLALQPVSVKYQQRVRAAYWKGADLIAFIRQLATLLQTGLPLVNSLTLLANEHPKAPWRCILQTIFTGVREGTQLSAMVGQFPQVFPVIYRRIIAIGEMTGQLDHCCLQLALQQEKQAELSRKVKKALRYPLIVLAIASTVTILMLTMVLPEFAKIYASFDAQLPWFTTLLILASQGLIRFGPATTFLIIIATVFYFKKYHPEALWRRREQKLLMRVPLIRSLIADSCLGQIFQTLAMTQQAGLTLIASLEAAATASTNLLFEQAILEIKHQITLGTPLHQAFGQSPLFPSLCQQLIHIGEESGSLDEILLKLAQWHHQQANQLADSMAQSIEPLMMVVMGVLVGGLVIAMYLPIFQLGAAMG</sequence>
<dbReference type="STRING" id="910964.GEAM_0290"/>
<dbReference type="InterPro" id="IPR001992">
    <property type="entry name" value="T2SS_GspF/T4SS_PilC_CS"/>
</dbReference>
<dbReference type="NCBIfam" id="NF007861">
    <property type="entry name" value="PRK10573.1"/>
    <property type="match status" value="1"/>
</dbReference>
<dbReference type="InterPro" id="IPR003004">
    <property type="entry name" value="GspF/PilC"/>
</dbReference>
<evidence type="ECO:0000256" key="2">
    <source>
        <dbReference type="ARBA" id="ARBA00005745"/>
    </source>
</evidence>
<keyword evidence="13" id="KW-1185">Reference proteome</keyword>
<gene>
    <name evidence="12" type="ORF">GEAM_0290</name>
</gene>
<reference evidence="12 13" key="1">
    <citation type="submission" date="2014-05" db="EMBL/GenBank/DDBJ databases">
        <title>ATOL: Assembling a taxonomically balanced genome-scale reconstruction of the evolutionary history of the Enterobacteriaceae.</title>
        <authorList>
            <person name="Plunkett G.III."/>
            <person name="Neeno-Eckwall E.C."/>
            <person name="Glasner J.D."/>
            <person name="Perna N.T."/>
        </authorList>
    </citation>
    <scope>NUCLEOTIDE SEQUENCE [LARGE SCALE GENOMIC DNA]</scope>
    <source>
        <strain evidence="12 13">ATCC 33852</strain>
    </source>
</reference>
<keyword evidence="5" id="KW-0997">Cell inner membrane</keyword>
<dbReference type="Pfam" id="PF00482">
    <property type="entry name" value="T2SSF"/>
    <property type="match status" value="2"/>
</dbReference>
<dbReference type="AlphaFoldDB" id="A0A085GQ19"/>
<feature type="transmembrane region" description="Helical" evidence="10">
    <location>
        <begin position="213"/>
        <end position="240"/>
    </location>
</feature>
<dbReference type="PRINTS" id="PR00812">
    <property type="entry name" value="BCTERIALGSPF"/>
</dbReference>
<dbReference type="RefSeq" id="WP_051899366.1">
    <property type="nucleotide sequence ID" value="NZ_JMPJ01000017.1"/>
</dbReference>
<dbReference type="InterPro" id="IPR042094">
    <property type="entry name" value="T2SS_GspF_sf"/>
</dbReference>
<keyword evidence="8 10" id="KW-0472">Membrane</keyword>
<evidence type="ECO:0000256" key="7">
    <source>
        <dbReference type="ARBA" id="ARBA00022989"/>
    </source>
</evidence>
<evidence type="ECO:0000256" key="10">
    <source>
        <dbReference type="SAM" id="Phobius"/>
    </source>
</evidence>
<evidence type="ECO:0000256" key="9">
    <source>
        <dbReference type="RuleBase" id="RU003923"/>
    </source>
</evidence>